<keyword evidence="4" id="KW-1185">Reference proteome</keyword>
<reference evidence="3" key="1">
    <citation type="journal article" date="2019" name="PLoS Negl. Trop. Dis.">
        <title>Revisiting the worldwide diversity of Leptospira species in the environment.</title>
        <authorList>
            <person name="Vincent A.T."/>
            <person name="Schiettekatte O."/>
            <person name="Bourhy P."/>
            <person name="Veyrier F.J."/>
            <person name="Picardeau M."/>
        </authorList>
    </citation>
    <scope>NUCLEOTIDE SEQUENCE [LARGE SCALE GENOMIC DNA]</scope>
    <source>
        <strain evidence="3">201400974</strain>
    </source>
</reference>
<dbReference type="EC" id="6.3.4.15" evidence="3"/>
<dbReference type="Gene3D" id="3.30.930.10">
    <property type="entry name" value="Bira Bifunctional Protein, Domain 2"/>
    <property type="match status" value="1"/>
</dbReference>
<dbReference type="InterPro" id="IPR045864">
    <property type="entry name" value="aa-tRNA-synth_II/BPL/LPL"/>
</dbReference>
<sequence>MSYHFLKPELGHHLASVDSTNEWIKDSQWAPGSWVIADEQTKGKGRGSNEWISLGDERIIFSGKIQLPSYDISLPLFSLFVSAALLKSILFFFPDLEGEISIKWPNDIYKGEKKIAGILIESEFHNGIYTVIIGMGLNIFGDGMPQNLNTKACYLLDEKPMEGLTERLTFQFMQEINSYLIHLMDQGQVLKELIWIENHSFLKDKAIETEWDSKMIRGKVLGFDEYGFLILLTERGEKIELMDTSPSFRVI</sequence>
<name>A0A4R9LUN3_9LEPT</name>
<dbReference type="PANTHER" id="PTHR12835">
    <property type="entry name" value="BIOTIN PROTEIN LIGASE"/>
    <property type="match status" value="1"/>
</dbReference>
<dbReference type="CDD" id="cd16442">
    <property type="entry name" value="BPL"/>
    <property type="match status" value="1"/>
</dbReference>
<dbReference type="GO" id="GO:0005737">
    <property type="term" value="C:cytoplasm"/>
    <property type="evidence" value="ECO:0007669"/>
    <property type="project" value="TreeGrafter"/>
</dbReference>
<dbReference type="EMBL" id="RQHV01000042">
    <property type="protein sequence ID" value="TGN11149.1"/>
    <property type="molecule type" value="Genomic_DNA"/>
</dbReference>
<evidence type="ECO:0000313" key="4">
    <source>
        <dbReference type="Proteomes" id="UP000298264"/>
    </source>
</evidence>
<evidence type="ECO:0000256" key="1">
    <source>
        <dbReference type="ARBA" id="ARBA00022598"/>
    </source>
</evidence>
<organism evidence="3 4">
    <name type="scientific">Leptospira ilyithenensis</name>
    <dbReference type="NCBI Taxonomy" id="2484901"/>
    <lineage>
        <taxon>Bacteria</taxon>
        <taxon>Pseudomonadati</taxon>
        <taxon>Spirochaetota</taxon>
        <taxon>Spirochaetia</taxon>
        <taxon>Leptospirales</taxon>
        <taxon>Leptospiraceae</taxon>
        <taxon>Leptospira</taxon>
    </lineage>
</organism>
<dbReference type="Pfam" id="PF03099">
    <property type="entry name" value="BPL_LplA_LipB"/>
    <property type="match status" value="1"/>
</dbReference>
<dbReference type="Proteomes" id="UP000298264">
    <property type="component" value="Unassembled WGS sequence"/>
</dbReference>
<gene>
    <name evidence="3" type="ORF">EHS11_08325</name>
</gene>
<dbReference type="OrthoDB" id="9807064at2"/>
<dbReference type="NCBIfam" id="TIGR00121">
    <property type="entry name" value="birA_ligase"/>
    <property type="match status" value="1"/>
</dbReference>
<dbReference type="InterPro" id="IPR004408">
    <property type="entry name" value="Biotin_CoA_COase_ligase"/>
</dbReference>
<dbReference type="PROSITE" id="PS51733">
    <property type="entry name" value="BPL_LPL_CATALYTIC"/>
    <property type="match status" value="1"/>
</dbReference>
<feature type="domain" description="BPL/LPL catalytic" evidence="2">
    <location>
        <begin position="1"/>
        <end position="180"/>
    </location>
</feature>
<keyword evidence="1 3" id="KW-0436">Ligase</keyword>
<evidence type="ECO:0000313" key="3">
    <source>
        <dbReference type="EMBL" id="TGN11149.1"/>
    </source>
</evidence>
<proteinExistence type="predicted"/>
<dbReference type="AlphaFoldDB" id="A0A4R9LUN3"/>
<dbReference type="SUPFAM" id="SSF55681">
    <property type="entry name" value="Class II aaRS and biotin synthetases"/>
    <property type="match status" value="1"/>
</dbReference>
<dbReference type="InterPro" id="IPR004143">
    <property type="entry name" value="BPL_LPL_catalytic"/>
</dbReference>
<dbReference type="PANTHER" id="PTHR12835:SF5">
    <property type="entry name" value="BIOTIN--PROTEIN LIGASE"/>
    <property type="match status" value="1"/>
</dbReference>
<dbReference type="RefSeq" id="WP_135763902.1">
    <property type="nucleotide sequence ID" value="NZ_RQHV01000042.1"/>
</dbReference>
<protein>
    <submittedName>
        <fullName evidence="3">Biotin--[acetyl-CoA-carboxylase] ligase</fullName>
        <ecNumber evidence="3">6.3.4.15</ecNumber>
    </submittedName>
</protein>
<accession>A0A4R9LUN3</accession>
<evidence type="ECO:0000259" key="2">
    <source>
        <dbReference type="PROSITE" id="PS51733"/>
    </source>
</evidence>
<dbReference type="GO" id="GO:0004077">
    <property type="term" value="F:biotin--[biotin carboxyl-carrier protein] ligase activity"/>
    <property type="evidence" value="ECO:0007669"/>
    <property type="project" value="UniProtKB-EC"/>
</dbReference>
<comment type="caution">
    <text evidence="3">The sequence shown here is derived from an EMBL/GenBank/DDBJ whole genome shotgun (WGS) entry which is preliminary data.</text>
</comment>